<evidence type="ECO:0000313" key="2">
    <source>
        <dbReference type="Proteomes" id="UP000663193"/>
    </source>
</evidence>
<accession>A0A7U2I640</accession>
<protein>
    <submittedName>
        <fullName evidence="1">Uncharacterized protein</fullName>
    </submittedName>
</protein>
<gene>
    <name evidence="1" type="ORF">JI435_141490</name>
</gene>
<reference evidence="2" key="1">
    <citation type="journal article" date="2021" name="BMC Genomics">
        <title>Chromosome-level genome assembly and manually-curated proteome of model necrotroph Parastagonospora nodorum Sn15 reveals a genome-wide trove of candidate effector homologs, and redundancy of virulence-related functions within an accessory chromosome.</title>
        <authorList>
            <person name="Bertazzoni S."/>
            <person name="Jones D.A.B."/>
            <person name="Phan H.T."/>
            <person name="Tan K.-C."/>
            <person name="Hane J.K."/>
        </authorList>
    </citation>
    <scope>NUCLEOTIDE SEQUENCE [LARGE SCALE GENOMIC DNA]</scope>
    <source>
        <strain evidence="2">SN15 / ATCC MYA-4574 / FGSC 10173)</strain>
    </source>
</reference>
<sequence>MFGSLPMKETVSDSFTGFASPRIAPMTMLMSLKSDPGRRVSLPTRREIGFVHVAQDARSSISSWSGLAFACTSLLGLSFCSNVSARAEKNQVLVAIL</sequence>
<dbReference type="Proteomes" id="UP000663193">
    <property type="component" value="Chromosome 14"/>
</dbReference>
<name>A0A7U2I640_PHANO</name>
<dbReference type="EMBL" id="CP069036">
    <property type="protein sequence ID" value="QRD03079.1"/>
    <property type="molecule type" value="Genomic_DNA"/>
</dbReference>
<keyword evidence="2" id="KW-1185">Reference proteome</keyword>
<dbReference type="AlphaFoldDB" id="A0A7U2I640"/>
<evidence type="ECO:0000313" key="1">
    <source>
        <dbReference type="EMBL" id="QRD03079.1"/>
    </source>
</evidence>
<organism evidence="1 2">
    <name type="scientific">Phaeosphaeria nodorum (strain SN15 / ATCC MYA-4574 / FGSC 10173)</name>
    <name type="common">Glume blotch fungus</name>
    <name type="synonym">Parastagonospora nodorum</name>
    <dbReference type="NCBI Taxonomy" id="321614"/>
    <lineage>
        <taxon>Eukaryota</taxon>
        <taxon>Fungi</taxon>
        <taxon>Dikarya</taxon>
        <taxon>Ascomycota</taxon>
        <taxon>Pezizomycotina</taxon>
        <taxon>Dothideomycetes</taxon>
        <taxon>Pleosporomycetidae</taxon>
        <taxon>Pleosporales</taxon>
        <taxon>Pleosporineae</taxon>
        <taxon>Phaeosphaeriaceae</taxon>
        <taxon>Parastagonospora</taxon>
    </lineage>
</organism>
<proteinExistence type="predicted"/>
<dbReference type="VEuPathDB" id="FungiDB:JI435_141490"/>